<dbReference type="CDD" id="cd00033">
    <property type="entry name" value="CCP"/>
    <property type="match status" value="2"/>
</dbReference>
<keyword evidence="2" id="KW-1015">Disulfide bond</keyword>
<dbReference type="InterPro" id="IPR011641">
    <property type="entry name" value="Tyr-kin_ephrin_A/B_rcpt-like"/>
</dbReference>
<dbReference type="FunFam" id="2.10.50.10:FF:000110">
    <property type="entry name" value="Predicted protein"/>
    <property type="match status" value="1"/>
</dbReference>
<dbReference type="OrthoDB" id="10066368at2759"/>
<dbReference type="PROSITE" id="PS50923">
    <property type="entry name" value="SUSHI"/>
    <property type="match status" value="2"/>
</dbReference>
<evidence type="ECO:0000313" key="6">
    <source>
        <dbReference type="EnsemblMetazoa" id="XP_030845744"/>
    </source>
</evidence>
<dbReference type="Pfam" id="PF02494">
    <property type="entry name" value="HYR"/>
    <property type="match status" value="2"/>
</dbReference>
<reference evidence="6" key="2">
    <citation type="submission" date="2021-01" db="UniProtKB">
        <authorList>
            <consortium name="EnsemblMetazoa"/>
        </authorList>
    </citation>
    <scope>IDENTIFICATION</scope>
</reference>
<keyword evidence="1" id="KW-0677">Repeat</keyword>
<dbReference type="PANTHER" id="PTHR46343:SF2">
    <property type="entry name" value="SUSHI_VON WILLEBRAND FACTOR TYPE A_EGF_PENTRAXIN DOMAIN-CONTAINING 1"/>
    <property type="match status" value="1"/>
</dbReference>
<evidence type="ECO:0000256" key="1">
    <source>
        <dbReference type="ARBA" id="ARBA00022737"/>
    </source>
</evidence>
<dbReference type="Gene3D" id="2.60.40.10">
    <property type="entry name" value="Immunoglobulins"/>
    <property type="match status" value="1"/>
</dbReference>
<dbReference type="Pfam" id="PF00084">
    <property type="entry name" value="Sushi"/>
    <property type="match status" value="1"/>
</dbReference>
<feature type="domain" description="Sushi" evidence="5">
    <location>
        <begin position="129"/>
        <end position="191"/>
    </location>
</feature>
<dbReference type="GeneID" id="105440758"/>
<evidence type="ECO:0000259" key="4">
    <source>
        <dbReference type="PROSITE" id="PS50825"/>
    </source>
</evidence>
<dbReference type="Gene3D" id="2.10.70.10">
    <property type="entry name" value="Complement Module, domain 1"/>
    <property type="match status" value="2"/>
</dbReference>
<protein>
    <recommendedName>
        <fullName evidence="8">Sushi, von Willebrand factor type A, EGF and pentraxin domain-containing protein 1-like</fullName>
    </recommendedName>
</protein>
<keyword evidence="3" id="KW-0768">Sushi</keyword>
<dbReference type="InParanoid" id="A0A7M7P3V8"/>
<feature type="domain" description="HYR" evidence="4">
    <location>
        <begin position="261"/>
        <end position="344"/>
    </location>
</feature>
<dbReference type="AlphaFoldDB" id="A0A7M7P3V8"/>
<dbReference type="Gene3D" id="2.10.50.10">
    <property type="entry name" value="Tumor Necrosis Factor Receptor, subunit A, domain 2"/>
    <property type="match status" value="3"/>
</dbReference>
<dbReference type="RefSeq" id="XP_030845744.1">
    <property type="nucleotide sequence ID" value="XM_030989884.1"/>
</dbReference>
<keyword evidence="7" id="KW-1185">Reference proteome</keyword>
<accession>A0A7M7P3V8</accession>
<dbReference type="Proteomes" id="UP000007110">
    <property type="component" value="Unassembled WGS sequence"/>
</dbReference>
<dbReference type="SMART" id="SM01411">
    <property type="entry name" value="Ephrin_rec_like"/>
    <property type="match status" value="3"/>
</dbReference>
<evidence type="ECO:0000259" key="5">
    <source>
        <dbReference type="PROSITE" id="PS50923"/>
    </source>
</evidence>
<dbReference type="SUPFAM" id="SSF57184">
    <property type="entry name" value="Growth factor receptor domain"/>
    <property type="match status" value="1"/>
</dbReference>
<feature type="domain" description="Sushi" evidence="5">
    <location>
        <begin position="1"/>
        <end position="48"/>
    </location>
</feature>
<feature type="domain" description="HYR" evidence="4">
    <location>
        <begin position="47"/>
        <end position="128"/>
    </location>
</feature>
<dbReference type="InterPro" id="IPR043555">
    <property type="entry name" value="SRPX-like"/>
</dbReference>
<dbReference type="InterPro" id="IPR000436">
    <property type="entry name" value="Sushi_SCR_CCP_dom"/>
</dbReference>
<dbReference type="OMA" id="ISCERNA"/>
<dbReference type="KEGG" id="spu:105440758"/>
<evidence type="ECO:0008006" key="8">
    <source>
        <dbReference type="Google" id="ProtNLM"/>
    </source>
</evidence>
<dbReference type="InterPro" id="IPR009030">
    <property type="entry name" value="Growth_fac_rcpt_cys_sf"/>
</dbReference>
<dbReference type="SUPFAM" id="SSF57535">
    <property type="entry name" value="Complement control module/SCR domain"/>
    <property type="match status" value="2"/>
</dbReference>
<dbReference type="PROSITE" id="PS50825">
    <property type="entry name" value="HYR"/>
    <property type="match status" value="3"/>
</dbReference>
<proteinExistence type="predicted"/>
<name>A0A7M7P3V8_STRPU</name>
<evidence type="ECO:0000313" key="7">
    <source>
        <dbReference type="Proteomes" id="UP000007110"/>
    </source>
</evidence>
<dbReference type="InterPro" id="IPR003410">
    <property type="entry name" value="HYR_dom"/>
</dbReference>
<dbReference type="PANTHER" id="PTHR46343">
    <property type="entry name" value="HYR DOMAIN-CONTAINING PROTEIN"/>
    <property type="match status" value="1"/>
</dbReference>
<comment type="caution">
    <text evidence="3">Lacks conserved residue(s) required for the propagation of feature annotation.</text>
</comment>
<evidence type="ECO:0000256" key="2">
    <source>
        <dbReference type="ARBA" id="ARBA00023157"/>
    </source>
</evidence>
<feature type="domain" description="HYR" evidence="4">
    <location>
        <begin position="345"/>
        <end position="429"/>
    </location>
</feature>
<reference evidence="7" key="1">
    <citation type="submission" date="2015-02" db="EMBL/GenBank/DDBJ databases">
        <title>Genome sequencing for Strongylocentrotus purpuratus.</title>
        <authorList>
            <person name="Murali S."/>
            <person name="Liu Y."/>
            <person name="Vee V."/>
            <person name="English A."/>
            <person name="Wang M."/>
            <person name="Skinner E."/>
            <person name="Han Y."/>
            <person name="Muzny D.M."/>
            <person name="Worley K.C."/>
            <person name="Gibbs R.A."/>
        </authorList>
    </citation>
    <scope>NUCLEOTIDE SEQUENCE</scope>
</reference>
<dbReference type="InterPro" id="IPR013783">
    <property type="entry name" value="Ig-like_fold"/>
</dbReference>
<dbReference type="FunFam" id="2.10.50.10:FF:000032">
    <property type="entry name" value="Uncharacterized protein, isoform A"/>
    <property type="match status" value="1"/>
</dbReference>
<dbReference type="SMART" id="SM00032">
    <property type="entry name" value="CCP"/>
    <property type="match status" value="2"/>
</dbReference>
<organism evidence="6 7">
    <name type="scientific">Strongylocentrotus purpuratus</name>
    <name type="common">Purple sea urchin</name>
    <dbReference type="NCBI Taxonomy" id="7668"/>
    <lineage>
        <taxon>Eukaryota</taxon>
        <taxon>Metazoa</taxon>
        <taxon>Echinodermata</taxon>
        <taxon>Eleutherozoa</taxon>
        <taxon>Echinozoa</taxon>
        <taxon>Echinoidea</taxon>
        <taxon>Euechinoidea</taxon>
        <taxon>Echinacea</taxon>
        <taxon>Camarodonta</taxon>
        <taxon>Echinidea</taxon>
        <taxon>Strongylocentrotidae</taxon>
        <taxon>Strongylocentrotus</taxon>
    </lineage>
</organism>
<dbReference type="Pfam" id="PF07699">
    <property type="entry name" value="Ephrin_rec_like"/>
    <property type="match status" value="3"/>
</dbReference>
<dbReference type="EnsemblMetazoa" id="XM_030989884">
    <property type="protein sequence ID" value="XP_030845744"/>
    <property type="gene ID" value="LOC105440758"/>
</dbReference>
<evidence type="ECO:0000256" key="3">
    <source>
        <dbReference type="PROSITE-ProRule" id="PRU00302"/>
    </source>
</evidence>
<dbReference type="InterPro" id="IPR035976">
    <property type="entry name" value="Sushi/SCR/CCP_sf"/>
</dbReference>
<sequence>MAPLFGQSCVVSCTQQGYQLDPPNFSVLSCQGNGQWAPGELKGTTCKDIQRPSFSTCPPYLTFNPSPGEIMVNISWTLTPEDNSGDEPTVTCNKEQGLTGEGDFEVRCTATDATGNSKTCTFDVAVQVHRCRSYLLPSFAQFAGVCDTIWGAECNITCNPGYHLTGSSTVTCDFDGTTTSWTAQTTPRCEATQCDPLELPEHVNINPSLCAGPDDVSVGTMCTPYCPTGRDLQGDGSSIVCGSDGQWNRFINGSSEDLACLDITAPILTSCPPPITVTRTEAWGVQVWFTPPTATDSLDGSSLIVTTSPSDLTSPYNLTQDTTFIYTFSDNASNPVNCSFPIYVQDELSPVLVSCPNNTEVSTSQQEKEVTWDPPEFLEPTGDPLDISCNYDNGMATLAVDKDHLIECRATNQDNSKTTTCSFIISVKESHSADNLNLPSKLFYFSDSCGTNETQLAIATAFLNAFNSSGFHEICTEECTVNNVQVTCGPSGRRRRKRRSRRRQMDTPVDLGIWEEHLYLQHPFFKIHKRSALNFEIVIGFSLETNLIVGEGQTDFDAALDAEDKMIGLVETLIEDGQLDLSSSVDGFTAVLDESSFNYEYVELVCVPPYTANNDVYRCVPCGSGFYYGNETQECIQCEIGTYQDTHGQFSCHQCPEGQSTIAVGSENVTQCIDICQPGYSSFTGLAPCNHCPIGTYQEEFFATECTSCPVGTTTVNKGSTSSLECIEFCAAGEYSPSGFVPCMACPLGTYQSGIQRSACHQCPGETTTLQKGSTDASMCILMNVRASHAYMMQAALMELIPSHVSVD</sequence>